<evidence type="ECO:0000313" key="2">
    <source>
        <dbReference type="EMBL" id="GLW94990.1"/>
    </source>
</evidence>
<dbReference type="InterPro" id="IPR043917">
    <property type="entry name" value="DUF5753"/>
</dbReference>
<name>A0A9W6QUD7_9PSEU</name>
<dbReference type="InterPro" id="IPR001387">
    <property type="entry name" value="Cro/C1-type_HTH"/>
</dbReference>
<dbReference type="SMART" id="SM00530">
    <property type="entry name" value="HTH_XRE"/>
    <property type="match status" value="1"/>
</dbReference>
<dbReference type="EMBL" id="BSSD01000011">
    <property type="protein sequence ID" value="GLW94990.1"/>
    <property type="molecule type" value="Genomic_DNA"/>
</dbReference>
<dbReference type="Proteomes" id="UP001165042">
    <property type="component" value="Unassembled WGS sequence"/>
</dbReference>
<sequence length="283" mass="32256">MPVTRGAEPQQRKLRLELRHARTAAGFSQKQVADALEWSLSKVVRIEQGAVGVSITDLRALLHHYGVSDREIVDELLDLARKRTESRWWEKYAKDIPTVLVQLIEMEDVATRIRQFQGHIVPGMLQNEELTRAIIAGYPGEPARVEQMVSLRLRRQHILADESREFTYILDESVLRRRVGSTEILAAQNRRLVELTERPNISISVIPFSHGSHQAMQGSYTVLDVPVGYDDDDVDSIVLLQGPLRDSIIRRDPNRISEFIEAFAQLEHMAIPLENWEGLADLV</sequence>
<gene>
    <name evidence="2" type="ORF">Aglo03_58060</name>
</gene>
<reference evidence="2" key="1">
    <citation type="submission" date="2023-02" db="EMBL/GenBank/DDBJ databases">
        <title>Actinokineospora globicatena NBRC 15670.</title>
        <authorList>
            <person name="Ichikawa N."/>
            <person name="Sato H."/>
            <person name="Tonouchi N."/>
        </authorList>
    </citation>
    <scope>NUCLEOTIDE SEQUENCE</scope>
    <source>
        <strain evidence="2">NBRC 15670</strain>
    </source>
</reference>
<dbReference type="RefSeq" id="WP_285612893.1">
    <property type="nucleotide sequence ID" value="NZ_BSSD01000011.1"/>
</dbReference>
<dbReference type="Pfam" id="PF19054">
    <property type="entry name" value="DUF5753"/>
    <property type="match status" value="1"/>
</dbReference>
<dbReference type="InterPro" id="IPR010982">
    <property type="entry name" value="Lambda_DNA-bd_dom_sf"/>
</dbReference>
<proteinExistence type="predicted"/>
<dbReference type="PROSITE" id="PS50943">
    <property type="entry name" value="HTH_CROC1"/>
    <property type="match status" value="1"/>
</dbReference>
<dbReference type="AlphaFoldDB" id="A0A9W6QUD7"/>
<dbReference type="GO" id="GO:0003677">
    <property type="term" value="F:DNA binding"/>
    <property type="evidence" value="ECO:0007669"/>
    <property type="project" value="InterPro"/>
</dbReference>
<accession>A0A9W6QUD7</accession>
<evidence type="ECO:0000259" key="1">
    <source>
        <dbReference type="PROSITE" id="PS50943"/>
    </source>
</evidence>
<protein>
    <submittedName>
        <fullName evidence="2">Transcriptional regulator</fullName>
    </submittedName>
</protein>
<keyword evidence="3" id="KW-1185">Reference proteome</keyword>
<organism evidence="2 3">
    <name type="scientific">Actinokineospora globicatena</name>
    <dbReference type="NCBI Taxonomy" id="103729"/>
    <lineage>
        <taxon>Bacteria</taxon>
        <taxon>Bacillati</taxon>
        <taxon>Actinomycetota</taxon>
        <taxon>Actinomycetes</taxon>
        <taxon>Pseudonocardiales</taxon>
        <taxon>Pseudonocardiaceae</taxon>
        <taxon>Actinokineospora</taxon>
    </lineage>
</organism>
<dbReference type="SUPFAM" id="SSF47413">
    <property type="entry name" value="lambda repressor-like DNA-binding domains"/>
    <property type="match status" value="1"/>
</dbReference>
<dbReference type="CDD" id="cd00093">
    <property type="entry name" value="HTH_XRE"/>
    <property type="match status" value="1"/>
</dbReference>
<comment type="caution">
    <text evidence="2">The sequence shown here is derived from an EMBL/GenBank/DDBJ whole genome shotgun (WGS) entry which is preliminary data.</text>
</comment>
<dbReference type="Pfam" id="PF13560">
    <property type="entry name" value="HTH_31"/>
    <property type="match status" value="1"/>
</dbReference>
<dbReference type="Gene3D" id="1.10.260.40">
    <property type="entry name" value="lambda repressor-like DNA-binding domains"/>
    <property type="match status" value="1"/>
</dbReference>
<evidence type="ECO:0000313" key="3">
    <source>
        <dbReference type="Proteomes" id="UP001165042"/>
    </source>
</evidence>
<feature type="domain" description="HTH cro/C1-type" evidence="1">
    <location>
        <begin position="18"/>
        <end position="72"/>
    </location>
</feature>